<dbReference type="GO" id="GO:0004888">
    <property type="term" value="F:transmembrane signaling receptor activity"/>
    <property type="evidence" value="ECO:0007669"/>
    <property type="project" value="InterPro"/>
</dbReference>
<dbReference type="InterPro" id="IPR039379">
    <property type="entry name" value="Protoglobin_sensor_dom"/>
</dbReference>
<dbReference type="GO" id="GO:0016020">
    <property type="term" value="C:membrane"/>
    <property type="evidence" value="ECO:0007669"/>
    <property type="project" value="InterPro"/>
</dbReference>
<reference evidence="6 7" key="1">
    <citation type="submission" date="2016-05" db="EMBL/GenBank/DDBJ databases">
        <title>Compelete Genome Sequence of Bacteriochlorophyll-Synthesizing Bacterium Porphyrobacter neustonensis DSM 9434.</title>
        <authorList>
            <person name="Shi X.-L."/>
            <person name="Wu Y.-H."/>
            <person name="Cheng H."/>
            <person name="Xu L."/>
            <person name="Zhang X.-Q."/>
            <person name="Wang C.-S."/>
            <person name="Xu X.-W."/>
        </authorList>
    </citation>
    <scope>NUCLEOTIDE SEQUENCE [LARGE SCALE GENOMIC DNA]</scope>
    <source>
        <strain evidence="6 7">DSM 9434</strain>
    </source>
</reference>
<gene>
    <name evidence="6" type="ORF">A9D12_00260</name>
</gene>
<dbReference type="Pfam" id="PF11563">
    <property type="entry name" value="Protoglobin"/>
    <property type="match status" value="1"/>
</dbReference>
<dbReference type="InterPro" id="IPR044398">
    <property type="entry name" value="Globin-sensor_dom"/>
</dbReference>
<dbReference type="Proteomes" id="UP000078263">
    <property type="component" value="Chromosome"/>
</dbReference>
<dbReference type="GO" id="GO:0019825">
    <property type="term" value="F:oxygen binding"/>
    <property type="evidence" value="ECO:0007669"/>
    <property type="project" value="InterPro"/>
</dbReference>
<dbReference type="SUPFAM" id="SSF46458">
    <property type="entry name" value="Globin-like"/>
    <property type="match status" value="1"/>
</dbReference>
<dbReference type="GO" id="GO:0020037">
    <property type="term" value="F:heme binding"/>
    <property type="evidence" value="ECO:0007669"/>
    <property type="project" value="InterPro"/>
</dbReference>
<dbReference type="STRING" id="1112.A9D12_00260"/>
<dbReference type="PANTHER" id="PTHR43531">
    <property type="entry name" value="PROTEIN ICFG"/>
    <property type="match status" value="1"/>
</dbReference>
<dbReference type="CDD" id="cd11386">
    <property type="entry name" value="MCP_signal"/>
    <property type="match status" value="1"/>
</dbReference>
<comment type="similarity">
    <text evidence="2">Belongs to the methyl-accepting chemotaxis (MCP) protein family.</text>
</comment>
<feature type="domain" description="HAMP" evidence="5">
    <location>
        <begin position="171"/>
        <end position="213"/>
    </location>
</feature>
<keyword evidence="3" id="KW-0807">Transducer</keyword>
<dbReference type="Gene3D" id="1.10.287.950">
    <property type="entry name" value="Methyl-accepting chemotaxis protein"/>
    <property type="match status" value="1"/>
</dbReference>
<evidence type="ECO:0000256" key="2">
    <source>
        <dbReference type="ARBA" id="ARBA00029447"/>
    </source>
</evidence>
<dbReference type="InterPro" id="IPR009050">
    <property type="entry name" value="Globin-like_sf"/>
</dbReference>
<protein>
    <submittedName>
        <fullName evidence="6">Uncharacterized protein</fullName>
    </submittedName>
</protein>
<dbReference type="RefSeq" id="WP_068348483.1">
    <property type="nucleotide sequence ID" value="NZ_CP016033.1"/>
</dbReference>
<name>A0A192CZF8_9SPHN</name>
<feature type="domain" description="Methyl-accepting transducer" evidence="4">
    <location>
        <begin position="218"/>
        <end position="447"/>
    </location>
</feature>
<dbReference type="InterPro" id="IPR012292">
    <property type="entry name" value="Globin/Proto"/>
</dbReference>
<proteinExistence type="inferred from homology"/>
<evidence type="ECO:0000259" key="5">
    <source>
        <dbReference type="PROSITE" id="PS50885"/>
    </source>
</evidence>
<dbReference type="InterPro" id="IPR003660">
    <property type="entry name" value="HAMP_dom"/>
</dbReference>
<dbReference type="PRINTS" id="PR00260">
    <property type="entry name" value="CHEMTRNSDUCR"/>
</dbReference>
<dbReference type="AlphaFoldDB" id="A0A192CZF8"/>
<dbReference type="GO" id="GO:0006935">
    <property type="term" value="P:chemotaxis"/>
    <property type="evidence" value="ECO:0007669"/>
    <property type="project" value="UniProtKB-KW"/>
</dbReference>
<dbReference type="EMBL" id="CP016033">
    <property type="protein sequence ID" value="ANK11638.1"/>
    <property type="molecule type" value="Genomic_DNA"/>
</dbReference>
<dbReference type="GO" id="GO:0007165">
    <property type="term" value="P:signal transduction"/>
    <property type="evidence" value="ECO:0007669"/>
    <property type="project" value="UniProtKB-KW"/>
</dbReference>
<evidence type="ECO:0000313" key="7">
    <source>
        <dbReference type="Proteomes" id="UP000078263"/>
    </source>
</evidence>
<dbReference type="PROSITE" id="PS50885">
    <property type="entry name" value="HAMP"/>
    <property type="match status" value="1"/>
</dbReference>
<dbReference type="KEGG" id="pns:A9D12_00260"/>
<keyword evidence="1" id="KW-0145">Chemotaxis</keyword>
<evidence type="ECO:0000313" key="6">
    <source>
        <dbReference type="EMBL" id="ANK11638.1"/>
    </source>
</evidence>
<dbReference type="Gene3D" id="1.10.490.10">
    <property type="entry name" value="Globins"/>
    <property type="match status" value="1"/>
</dbReference>
<dbReference type="SMART" id="SM00283">
    <property type="entry name" value="MA"/>
    <property type="match status" value="1"/>
</dbReference>
<dbReference type="CDD" id="cd01068">
    <property type="entry name" value="globin_sensor"/>
    <property type="match status" value="1"/>
</dbReference>
<dbReference type="PROSITE" id="PS50111">
    <property type="entry name" value="CHEMOTAXIS_TRANSDUC_2"/>
    <property type="match status" value="1"/>
</dbReference>
<sequence length="488" mass="51872">MTNTNLTERLGYYGLEAHDPIYSSVSASISKVMEGTLEGFYREVQSRDELAGKFLSPASMAKARAAQARHWTGAFTDGLTDAFLERSNQIGGVHARIGLEPKWYVGSYARILDELIRHMVAPGWQRHLPWKRRQARRIAALVKVSLLDMDIALSSYFFDISAKVNSLNTVLGDALARLAEGKLNIDAVDLPPEYAKVAADFNSTVAALHDTISKVVAGVEAISTGSSEIQYASNDLARRTEEQAANLEEAAAAVGKVLERVCETREQANSARTAIRDSNATAGDGAKIVAQAVDAMDQIRRSSQEVTNIIGVIDSIAFQTNLLALNAGVEAARAGEAGRGFAVVANEVRELALRCSQSAEEIKALVSGTSAHVSSGVDLVRRSGDAFDAITQAIAALTDTVETIAVSTEAQSESLAHINNVVGDIDRSTQQNAAMAEECTAAASSLASEADGLWQTVGSFEVASDESRHGAGHGDAPRRIAAGLRMVG</sequence>
<dbReference type="Pfam" id="PF00015">
    <property type="entry name" value="MCPsignal"/>
    <property type="match status" value="1"/>
</dbReference>
<accession>A0A192CZF8</accession>
<keyword evidence="7" id="KW-1185">Reference proteome</keyword>
<dbReference type="InterPro" id="IPR004090">
    <property type="entry name" value="Chemotax_Me-accpt_rcpt"/>
</dbReference>
<dbReference type="PANTHER" id="PTHR43531:SF11">
    <property type="entry name" value="METHYL-ACCEPTING CHEMOTAXIS PROTEIN 3"/>
    <property type="match status" value="1"/>
</dbReference>
<evidence type="ECO:0000259" key="4">
    <source>
        <dbReference type="PROSITE" id="PS50111"/>
    </source>
</evidence>
<evidence type="ECO:0000256" key="1">
    <source>
        <dbReference type="ARBA" id="ARBA00022500"/>
    </source>
</evidence>
<dbReference type="SUPFAM" id="SSF58104">
    <property type="entry name" value="Methyl-accepting chemotaxis protein (MCP) signaling domain"/>
    <property type="match status" value="1"/>
</dbReference>
<dbReference type="InterPro" id="IPR051310">
    <property type="entry name" value="MCP_chemotaxis"/>
</dbReference>
<dbReference type="InterPro" id="IPR004089">
    <property type="entry name" value="MCPsignal_dom"/>
</dbReference>
<evidence type="ECO:0000256" key="3">
    <source>
        <dbReference type="PROSITE-ProRule" id="PRU00284"/>
    </source>
</evidence>
<organism evidence="6 7">
    <name type="scientific">Erythrobacter neustonensis</name>
    <dbReference type="NCBI Taxonomy" id="1112"/>
    <lineage>
        <taxon>Bacteria</taxon>
        <taxon>Pseudomonadati</taxon>
        <taxon>Pseudomonadota</taxon>
        <taxon>Alphaproteobacteria</taxon>
        <taxon>Sphingomonadales</taxon>
        <taxon>Erythrobacteraceae</taxon>
        <taxon>Erythrobacter/Porphyrobacter group</taxon>
        <taxon>Erythrobacter</taxon>
    </lineage>
</organism>